<dbReference type="Proteomes" id="UP000609651">
    <property type="component" value="Unassembled WGS sequence"/>
</dbReference>
<reference evidence="3 4" key="1">
    <citation type="journal article" date="2020" name="Syst. Appl. Microbiol.">
        <title>Alienimonas chondri sp. nov., a novel planctomycete isolated from the biofilm of the red alga Chondrus crispus.</title>
        <authorList>
            <person name="Vitorino I."/>
            <person name="Albuquerque L."/>
            <person name="Wiegand S."/>
            <person name="Kallscheuer N."/>
            <person name="da Costa M.S."/>
            <person name="Lobo-da-Cunha A."/>
            <person name="Jogler C."/>
            <person name="Lage O.M."/>
        </authorList>
    </citation>
    <scope>NUCLEOTIDE SEQUENCE [LARGE SCALE GENOMIC DNA]</scope>
    <source>
        <strain evidence="3 4">LzC2</strain>
    </source>
</reference>
<proteinExistence type="predicted"/>
<gene>
    <name evidence="3" type="ORF">LzC2_22620</name>
</gene>
<organism evidence="3 4">
    <name type="scientific">Alienimonas chondri</name>
    <dbReference type="NCBI Taxonomy" id="2681879"/>
    <lineage>
        <taxon>Bacteria</taxon>
        <taxon>Pseudomonadati</taxon>
        <taxon>Planctomycetota</taxon>
        <taxon>Planctomycetia</taxon>
        <taxon>Planctomycetales</taxon>
        <taxon>Planctomycetaceae</taxon>
        <taxon>Alienimonas</taxon>
    </lineage>
</organism>
<keyword evidence="4" id="KW-1185">Reference proteome</keyword>
<keyword evidence="1" id="KW-0812">Transmembrane</keyword>
<evidence type="ECO:0000256" key="2">
    <source>
        <dbReference type="SAM" id="SignalP"/>
    </source>
</evidence>
<keyword evidence="2" id="KW-0732">Signal</keyword>
<comment type="caution">
    <text evidence="3">The sequence shown here is derived from an EMBL/GenBank/DDBJ whole genome shotgun (WGS) entry which is preliminary data.</text>
</comment>
<dbReference type="EMBL" id="WTPX01000065">
    <property type="protein sequence ID" value="NNJ26182.1"/>
    <property type="molecule type" value="Genomic_DNA"/>
</dbReference>
<sequence>MRSRFLIAALFTALLICPEAAEACPMCKSAAEADDRLPRAFFASIMFMMGMPVALATGFGIAFWRLSKRPQDWRPEDYSAER</sequence>
<dbReference type="RefSeq" id="WP_171186952.1">
    <property type="nucleotide sequence ID" value="NZ_WTPX01000065.1"/>
</dbReference>
<protein>
    <submittedName>
        <fullName evidence="3">Uncharacterized protein</fullName>
    </submittedName>
</protein>
<feature type="chain" id="PRO_5045854163" evidence="2">
    <location>
        <begin position="24"/>
        <end position="82"/>
    </location>
</feature>
<accession>A0ABX1VE73</accession>
<feature type="transmembrane region" description="Helical" evidence="1">
    <location>
        <begin position="39"/>
        <end position="64"/>
    </location>
</feature>
<evidence type="ECO:0000256" key="1">
    <source>
        <dbReference type="SAM" id="Phobius"/>
    </source>
</evidence>
<feature type="signal peptide" evidence="2">
    <location>
        <begin position="1"/>
        <end position="23"/>
    </location>
</feature>
<evidence type="ECO:0000313" key="4">
    <source>
        <dbReference type="Proteomes" id="UP000609651"/>
    </source>
</evidence>
<keyword evidence="1" id="KW-1133">Transmembrane helix</keyword>
<name>A0ABX1VE73_9PLAN</name>
<evidence type="ECO:0000313" key="3">
    <source>
        <dbReference type="EMBL" id="NNJ26182.1"/>
    </source>
</evidence>
<keyword evidence="1" id="KW-0472">Membrane</keyword>